<evidence type="ECO:0000313" key="2">
    <source>
        <dbReference type="EMBL" id="KAH3677284.1"/>
    </source>
</evidence>
<feature type="compositionally biased region" description="Polar residues" evidence="1">
    <location>
        <begin position="1"/>
        <end position="19"/>
    </location>
</feature>
<dbReference type="EMBL" id="JAEUBG010005169">
    <property type="protein sequence ID" value="KAH3677284.1"/>
    <property type="molecule type" value="Genomic_DNA"/>
</dbReference>
<evidence type="ECO:0000313" key="3">
    <source>
        <dbReference type="Proteomes" id="UP000774326"/>
    </source>
</evidence>
<feature type="region of interest" description="Disordered" evidence="1">
    <location>
        <begin position="79"/>
        <end position="115"/>
    </location>
</feature>
<keyword evidence="3" id="KW-1185">Reference proteome</keyword>
<comment type="caution">
    <text evidence="2">The sequence shown here is derived from an EMBL/GenBank/DDBJ whole genome shotgun (WGS) entry which is preliminary data.</text>
</comment>
<dbReference type="AlphaFoldDB" id="A0A9P8TFW2"/>
<protein>
    <submittedName>
        <fullName evidence="2">Uncharacterized protein</fullName>
    </submittedName>
</protein>
<gene>
    <name evidence="2" type="ORF">WICPIJ_008999</name>
</gene>
<reference evidence="2" key="1">
    <citation type="journal article" date="2021" name="Open Biol.">
        <title>Shared evolutionary footprints suggest mitochondrial oxidative damage underlies multiple complex I losses in fungi.</title>
        <authorList>
            <person name="Schikora-Tamarit M.A."/>
            <person name="Marcet-Houben M."/>
            <person name="Nosek J."/>
            <person name="Gabaldon T."/>
        </authorList>
    </citation>
    <scope>NUCLEOTIDE SEQUENCE</scope>
    <source>
        <strain evidence="2">CBS2887</strain>
    </source>
</reference>
<dbReference type="Proteomes" id="UP000774326">
    <property type="component" value="Unassembled WGS sequence"/>
</dbReference>
<evidence type="ECO:0000256" key="1">
    <source>
        <dbReference type="SAM" id="MobiDB-lite"/>
    </source>
</evidence>
<feature type="region of interest" description="Disordered" evidence="1">
    <location>
        <begin position="1"/>
        <end position="31"/>
    </location>
</feature>
<dbReference type="OrthoDB" id="3980979at2759"/>
<name>A0A9P8TFW2_WICPI</name>
<reference evidence="2" key="2">
    <citation type="submission" date="2021-01" db="EMBL/GenBank/DDBJ databases">
        <authorList>
            <person name="Schikora-Tamarit M.A."/>
        </authorList>
    </citation>
    <scope>NUCLEOTIDE SEQUENCE</scope>
    <source>
        <strain evidence="2">CBS2887</strain>
    </source>
</reference>
<sequence length="325" mass="36568">MSQKYQSKIKSGQESSTEYDSGLSEFEDISTDAEIPLTDQVLSRTNSIIFDNSYSDNNKDTEALAASIRSLRVRNKKQPVLNYSDDETDEEGDFEQREETPTPETIPSPRPSTSGGLVLDEAQAKLFFDMLEQFKKTNLKTATSRSAPEVLTATHRTNVGKVNNLIDSNMIEITSDPKGFGLRFLSLCIACAFGGRKGFERYQRDLFNDISFQPMLAKLRGCINHQGGLNVAVCCYVGHVIIYYWNNEDVRNALIRKYGAGLNRVIRGDDNIRKEIGGVNLWSENRSRVSSVKKRDIIDDIAERKFQFDEASMKAVMDKLGIDVD</sequence>
<organism evidence="2 3">
    <name type="scientific">Wickerhamomyces pijperi</name>
    <name type="common">Yeast</name>
    <name type="synonym">Pichia pijperi</name>
    <dbReference type="NCBI Taxonomy" id="599730"/>
    <lineage>
        <taxon>Eukaryota</taxon>
        <taxon>Fungi</taxon>
        <taxon>Dikarya</taxon>
        <taxon>Ascomycota</taxon>
        <taxon>Saccharomycotina</taxon>
        <taxon>Saccharomycetes</taxon>
        <taxon>Phaffomycetales</taxon>
        <taxon>Wickerhamomycetaceae</taxon>
        <taxon>Wickerhamomyces</taxon>
    </lineage>
</organism>
<feature type="compositionally biased region" description="Acidic residues" evidence="1">
    <location>
        <begin position="84"/>
        <end position="93"/>
    </location>
</feature>
<accession>A0A9P8TFW2</accession>
<proteinExistence type="predicted"/>